<dbReference type="AlphaFoldDB" id="A0A4P9YQS1"/>
<comment type="similarity">
    <text evidence="4">Belongs to the cyclin family.</text>
</comment>
<name>A0A4P9YQS1_ROZAC</name>
<evidence type="ECO:0000256" key="2">
    <source>
        <dbReference type="ARBA" id="ARBA00023127"/>
    </source>
</evidence>
<evidence type="ECO:0000313" key="8">
    <source>
        <dbReference type="Proteomes" id="UP000281549"/>
    </source>
</evidence>
<dbReference type="EMBL" id="ML004939">
    <property type="protein sequence ID" value="RKP21642.1"/>
    <property type="molecule type" value="Genomic_DNA"/>
</dbReference>
<organism evidence="7 8">
    <name type="scientific">Rozella allomycis (strain CSF55)</name>
    <dbReference type="NCBI Taxonomy" id="988480"/>
    <lineage>
        <taxon>Eukaryota</taxon>
        <taxon>Fungi</taxon>
        <taxon>Fungi incertae sedis</taxon>
        <taxon>Cryptomycota</taxon>
        <taxon>Cryptomycota incertae sedis</taxon>
        <taxon>Rozella</taxon>
    </lineage>
</organism>
<dbReference type="GO" id="GO:0051301">
    <property type="term" value="P:cell division"/>
    <property type="evidence" value="ECO:0007669"/>
    <property type="project" value="UniProtKB-KW"/>
</dbReference>
<dbReference type="FunFam" id="1.10.472.10:FF:000001">
    <property type="entry name" value="G2/mitotic-specific cyclin"/>
    <property type="match status" value="1"/>
</dbReference>
<accession>A0A4P9YQS1</accession>
<dbReference type="PROSITE" id="PS00292">
    <property type="entry name" value="CYCLINS"/>
    <property type="match status" value="1"/>
</dbReference>
<dbReference type="Proteomes" id="UP000281549">
    <property type="component" value="Unassembled WGS sequence"/>
</dbReference>
<keyword evidence="3" id="KW-0131">Cell cycle</keyword>
<dbReference type="CDD" id="cd20520">
    <property type="entry name" value="CYCLIN_CCNE_rpt2"/>
    <property type="match status" value="1"/>
</dbReference>
<dbReference type="PANTHER" id="PTHR10177">
    <property type="entry name" value="CYCLINS"/>
    <property type="match status" value="1"/>
</dbReference>
<dbReference type="InterPro" id="IPR048258">
    <property type="entry name" value="Cyclins_cyclin-box"/>
</dbReference>
<dbReference type="SUPFAM" id="SSF47954">
    <property type="entry name" value="Cyclin-like"/>
    <property type="match status" value="2"/>
</dbReference>
<dbReference type="Pfam" id="PF00134">
    <property type="entry name" value="Cyclin_N"/>
    <property type="match status" value="1"/>
</dbReference>
<evidence type="ECO:0000256" key="1">
    <source>
        <dbReference type="ARBA" id="ARBA00022618"/>
    </source>
</evidence>
<dbReference type="SMART" id="SM00385">
    <property type="entry name" value="CYCLIN"/>
    <property type="match status" value="1"/>
</dbReference>
<dbReference type="InterPro" id="IPR036915">
    <property type="entry name" value="Cyclin-like_sf"/>
</dbReference>
<evidence type="ECO:0000256" key="4">
    <source>
        <dbReference type="RuleBase" id="RU000383"/>
    </source>
</evidence>
<evidence type="ECO:0000313" key="7">
    <source>
        <dbReference type="EMBL" id="RKP21642.1"/>
    </source>
</evidence>
<evidence type="ECO:0000256" key="5">
    <source>
        <dbReference type="SAM" id="MobiDB-lite"/>
    </source>
</evidence>
<sequence length="512" mass="59069">MAQKMQMSAKENCGVIVEANMAPELIPNMRGSVRRRSILGPLTNALNVLKKRERLSPVKNNSPKRRRTVTSDTKSTQQVPSSSQFGNALEDPFAFKDMNDNIEDYDNHEFNEYVSILQSKELKVSVSQELEAIFENKWHDNEEDSNSSISDPTDDDFQFDHALLCDEVDDAVDLKRQRVYSITTPELFPWVDKDDLPDCKAPQLAALLHYGYVKGNNREKQMMPNMLYFQRHPDLTTRMRTTMIGWLMEVAKEFILHRETVYLAVNFIDRYLSLTTNVPRNKLQLLGITALFVASKLEEMFPPKLKYYVLVCDDAFTRHEIVDMELKLMQTLKWDLCNPTCNLWLNLYLQNASRWFPKHFAPNNQSMSLSIFQNFRKRITPTRKGPGYLYKTSHYLAAISLLDIAIHDLESTIHCPSLMAASAFYLKCCQFLPSNVSFIAGKDPSEIIKACTGYSIDQIQFCNEWLSLFDHIPLDIEVSTRMYTTIDESDQHNIQAYNKAIVPSLVIFLYPN</sequence>
<dbReference type="Gene3D" id="1.10.472.10">
    <property type="entry name" value="Cyclin-like"/>
    <property type="match status" value="2"/>
</dbReference>
<keyword evidence="2 4" id="KW-0195">Cyclin</keyword>
<gene>
    <name evidence="7" type="ORF">ROZALSC1DRAFT_20352</name>
</gene>
<dbReference type="InterPro" id="IPR039361">
    <property type="entry name" value="Cyclin"/>
</dbReference>
<feature type="region of interest" description="Disordered" evidence="5">
    <location>
        <begin position="51"/>
        <end position="86"/>
    </location>
</feature>
<evidence type="ECO:0000259" key="6">
    <source>
        <dbReference type="SMART" id="SM00385"/>
    </source>
</evidence>
<reference evidence="8" key="1">
    <citation type="journal article" date="2018" name="Nat. Microbiol.">
        <title>Leveraging single-cell genomics to expand the fungal tree of life.</title>
        <authorList>
            <person name="Ahrendt S.R."/>
            <person name="Quandt C.A."/>
            <person name="Ciobanu D."/>
            <person name="Clum A."/>
            <person name="Salamov A."/>
            <person name="Andreopoulos B."/>
            <person name="Cheng J.F."/>
            <person name="Woyke T."/>
            <person name="Pelin A."/>
            <person name="Henrissat B."/>
            <person name="Reynolds N.K."/>
            <person name="Benny G.L."/>
            <person name="Smith M.E."/>
            <person name="James T.Y."/>
            <person name="Grigoriev I.V."/>
        </authorList>
    </citation>
    <scope>NUCLEOTIDE SEQUENCE [LARGE SCALE GENOMIC DNA]</scope>
    <source>
        <strain evidence="8">CSF55</strain>
    </source>
</reference>
<dbReference type="InterPro" id="IPR013763">
    <property type="entry name" value="Cyclin-like_dom"/>
</dbReference>
<evidence type="ECO:0000256" key="3">
    <source>
        <dbReference type="ARBA" id="ARBA00023306"/>
    </source>
</evidence>
<feature type="domain" description="Cyclin-like" evidence="6">
    <location>
        <begin position="245"/>
        <end position="330"/>
    </location>
</feature>
<dbReference type="InterPro" id="IPR006671">
    <property type="entry name" value="Cyclin_N"/>
</dbReference>
<proteinExistence type="inferred from homology"/>
<feature type="compositionally biased region" description="Polar residues" evidence="5">
    <location>
        <begin position="70"/>
        <end position="86"/>
    </location>
</feature>
<protein>
    <recommendedName>
        <fullName evidence="6">Cyclin-like domain-containing protein</fullName>
    </recommendedName>
</protein>
<keyword evidence="1" id="KW-0132">Cell division</keyword>